<gene>
    <name evidence="1" type="ORF">P378_08760</name>
</gene>
<proteinExistence type="predicted"/>
<reference evidence="1 2" key="1">
    <citation type="submission" date="2013-09" db="EMBL/GenBank/DDBJ databases">
        <title>Biodegradation of hydrocarbons in the deep terrestrial subsurface : characterization of a microbial consortium composed of two Desulfotomaculum species originating from a deep geological formation.</title>
        <authorList>
            <person name="Aullo T."/>
            <person name="Berlendis S."/>
            <person name="Lascourreges J.-F."/>
            <person name="Dessort D."/>
            <person name="Saint-Laurent S."/>
            <person name="Schraauwers B."/>
            <person name="Mas J."/>
            <person name="Magot M."/>
            <person name="Ranchou-Peyruse A."/>
        </authorList>
    </citation>
    <scope>NUCLEOTIDE SEQUENCE [LARGE SCALE GENOMIC DNA]</scope>
    <source>
        <strain evidence="1 2">Bs107</strain>
    </source>
</reference>
<name>A0A2C6L2V8_9FIRM</name>
<organism evidence="1 2">
    <name type="scientific">Desulforamulus profundi</name>
    <dbReference type="NCBI Taxonomy" id="1383067"/>
    <lineage>
        <taxon>Bacteria</taxon>
        <taxon>Bacillati</taxon>
        <taxon>Bacillota</taxon>
        <taxon>Clostridia</taxon>
        <taxon>Eubacteriales</taxon>
        <taxon>Peptococcaceae</taxon>
        <taxon>Desulforamulus</taxon>
    </lineage>
</organism>
<dbReference type="RefSeq" id="WP_099082846.1">
    <property type="nucleotide sequence ID" value="NZ_AWQQ01000047.1"/>
</dbReference>
<comment type="caution">
    <text evidence="1">The sequence shown here is derived from an EMBL/GenBank/DDBJ whole genome shotgun (WGS) entry which is preliminary data.</text>
</comment>
<dbReference type="EMBL" id="AWQQ01000047">
    <property type="protein sequence ID" value="PHJ38641.1"/>
    <property type="molecule type" value="Genomic_DNA"/>
</dbReference>
<dbReference type="Proteomes" id="UP000222564">
    <property type="component" value="Unassembled WGS sequence"/>
</dbReference>
<keyword evidence="2" id="KW-1185">Reference proteome</keyword>
<evidence type="ECO:0000313" key="1">
    <source>
        <dbReference type="EMBL" id="PHJ38641.1"/>
    </source>
</evidence>
<evidence type="ECO:0000313" key="2">
    <source>
        <dbReference type="Proteomes" id="UP000222564"/>
    </source>
</evidence>
<dbReference type="OrthoDB" id="103324at2"/>
<dbReference type="AlphaFoldDB" id="A0A2C6L2V8"/>
<accession>A0A2C6L2V8</accession>
<protein>
    <submittedName>
        <fullName evidence="1">Uncharacterized protein</fullName>
    </submittedName>
</protein>
<sequence length="96" mass="10317">MICLSLILLMVGCAAKGRTEKVEPPVDHTAVTGNHEANLIKWTADGIISPNEYSKYQKIGEVGFYSRIEGDFACLAMVAPTTGYIVLGINQAWGTG</sequence>